<dbReference type="AlphaFoldDB" id="T1H0U3"/>
<dbReference type="GO" id="GO:0015918">
    <property type="term" value="P:sterol transport"/>
    <property type="evidence" value="ECO:0007669"/>
    <property type="project" value="TreeGrafter"/>
</dbReference>
<evidence type="ECO:0000313" key="3">
    <source>
        <dbReference type="Proteomes" id="UP000015102"/>
    </source>
</evidence>
<name>T1H0U3_MEGSC</name>
<dbReference type="GO" id="GO:0042632">
    <property type="term" value="P:cholesterol homeostasis"/>
    <property type="evidence" value="ECO:0007669"/>
    <property type="project" value="TreeGrafter"/>
</dbReference>
<reference evidence="2" key="2">
    <citation type="submission" date="2015-06" db="UniProtKB">
        <authorList>
            <consortium name="EnsemblMetazoa"/>
        </authorList>
    </citation>
    <scope>IDENTIFICATION</scope>
</reference>
<proteinExistence type="predicted"/>
<evidence type="ECO:0000313" key="2">
    <source>
        <dbReference type="EnsemblMetazoa" id="MESCA009785-PA"/>
    </source>
</evidence>
<accession>T1H0U3</accession>
<dbReference type="HOGENOM" id="CLU_1628948_0_0_1"/>
<dbReference type="GO" id="GO:0005886">
    <property type="term" value="C:plasma membrane"/>
    <property type="evidence" value="ECO:0007669"/>
    <property type="project" value="TreeGrafter"/>
</dbReference>
<feature type="domain" description="Niemann-Pick C1 N-terminal" evidence="1">
    <location>
        <begin position="2"/>
        <end position="145"/>
    </location>
</feature>
<dbReference type="EMBL" id="CAQQ02021624">
    <property type="status" value="NOT_ANNOTATED_CDS"/>
    <property type="molecule type" value="Genomic_DNA"/>
</dbReference>
<dbReference type="PANTHER" id="PTHR45727">
    <property type="entry name" value="NPC INTRACELLULAR CHOLESTEROL TRANSPORTER 1"/>
    <property type="match status" value="1"/>
</dbReference>
<dbReference type="STRING" id="36166.T1H0U3"/>
<evidence type="ECO:0000259" key="1">
    <source>
        <dbReference type="Pfam" id="PF16414"/>
    </source>
</evidence>
<dbReference type="GO" id="GO:0015485">
    <property type="term" value="F:cholesterol binding"/>
    <property type="evidence" value="ECO:0007669"/>
    <property type="project" value="TreeGrafter"/>
</dbReference>
<dbReference type="InterPro" id="IPR032190">
    <property type="entry name" value="NPC1_N"/>
</dbReference>
<organism evidence="2 3">
    <name type="scientific">Megaselia scalaris</name>
    <name type="common">Humpbacked fly</name>
    <name type="synonym">Phora scalaris</name>
    <dbReference type="NCBI Taxonomy" id="36166"/>
    <lineage>
        <taxon>Eukaryota</taxon>
        <taxon>Metazoa</taxon>
        <taxon>Ecdysozoa</taxon>
        <taxon>Arthropoda</taxon>
        <taxon>Hexapoda</taxon>
        <taxon>Insecta</taxon>
        <taxon>Pterygota</taxon>
        <taxon>Neoptera</taxon>
        <taxon>Endopterygota</taxon>
        <taxon>Diptera</taxon>
        <taxon>Brachycera</taxon>
        <taxon>Muscomorpha</taxon>
        <taxon>Platypezoidea</taxon>
        <taxon>Phoridae</taxon>
        <taxon>Megaseliini</taxon>
        <taxon>Megaselia</taxon>
    </lineage>
</organism>
<reference evidence="3" key="1">
    <citation type="submission" date="2013-02" db="EMBL/GenBank/DDBJ databases">
        <authorList>
            <person name="Hughes D."/>
        </authorList>
    </citation>
    <scope>NUCLEOTIDE SEQUENCE</scope>
    <source>
        <strain>Durham</strain>
        <strain evidence="3">NC isolate 2 -- Noor lab</strain>
    </source>
</reference>
<dbReference type="EMBL" id="CAQQ02021625">
    <property type="status" value="NOT_ANNOTATED_CDS"/>
    <property type="molecule type" value="Genomic_DNA"/>
</dbReference>
<dbReference type="Pfam" id="PF16414">
    <property type="entry name" value="NPC1_N"/>
    <property type="match status" value="1"/>
</dbReference>
<dbReference type="Proteomes" id="UP000015102">
    <property type="component" value="Unassembled WGS sequence"/>
</dbReference>
<dbReference type="EnsemblMetazoa" id="MESCA009785-RA">
    <property type="protein sequence ID" value="MESCA009785-PA"/>
    <property type="gene ID" value="MESCA009785"/>
</dbReference>
<protein>
    <recommendedName>
        <fullName evidence="1">Niemann-Pick C1 N-terminal domain-containing protein</fullName>
    </recommendedName>
</protein>
<keyword evidence="3" id="KW-1185">Reference proteome</keyword>
<dbReference type="GO" id="GO:0030299">
    <property type="term" value="P:intestinal cholesterol absorption"/>
    <property type="evidence" value="ECO:0007669"/>
    <property type="project" value="TreeGrafter"/>
</dbReference>
<dbReference type="PANTHER" id="PTHR45727:SF6">
    <property type="entry name" value="NPC INTRACELLULAR CHOLESTEROL TRANSPORTER 1 HOMOLOG 1B"/>
    <property type="match status" value="1"/>
</dbReference>
<sequence length="163" mass="18817">MHLCCDEAQIQTMDEGLSQSDGIFGRCPTCEKNLGASICEMTCAPDQSRFLTPGEVLTSPYDPEVEYLNDIDYRIDDDFAKGIFDSCKGVIHPSSGHPAMDFVCGAYDFKTCDHRKWLTFLGDKENNEYVPFQITYIFDEPEEEHRLKREAKFFFRRMRHLCS</sequence>